<dbReference type="InterPro" id="IPR033162">
    <property type="entry name" value="TBCD"/>
</dbReference>
<dbReference type="AlphaFoldDB" id="A0AAV7KHC0"/>
<evidence type="ECO:0000259" key="1">
    <source>
        <dbReference type="Pfam" id="PF12612"/>
    </source>
</evidence>
<dbReference type="Pfam" id="PF12612">
    <property type="entry name" value="TFCD_C"/>
    <property type="match status" value="1"/>
</dbReference>
<dbReference type="PANTHER" id="PTHR12658:SF0">
    <property type="entry name" value="TUBULIN-SPECIFIC CHAPERONE D"/>
    <property type="match status" value="1"/>
</dbReference>
<evidence type="ECO:0000313" key="3">
    <source>
        <dbReference type="Proteomes" id="UP001165289"/>
    </source>
</evidence>
<name>A0AAV7KHC0_9METZ</name>
<dbReference type="GO" id="GO:0007023">
    <property type="term" value="P:post-chaperonin tubulin folding pathway"/>
    <property type="evidence" value="ECO:0007669"/>
    <property type="project" value="InterPro"/>
</dbReference>
<protein>
    <submittedName>
        <fullName evidence="2">Tubulin-specific chaperone D</fullName>
    </submittedName>
</protein>
<dbReference type="EMBL" id="JAKMXF010000044">
    <property type="protein sequence ID" value="KAI6660085.1"/>
    <property type="molecule type" value="Genomic_DNA"/>
</dbReference>
<keyword evidence="3" id="KW-1185">Reference proteome</keyword>
<organism evidence="2 3">
    <name type="scientific">Oopsacas minuta</name>
    <dbReference type="NCBI Taxonomy" id="111878"/>
    <lineage>
        <taxon>Eukaryota</taxon>
        <taxon>Metazoa</taxon>
        <taxon>Porifera</taxon>
        <taxon>Hexactinellida</taxon>
        <taxon>Hexasterophora</taxon>
        <taxon>Lyssacinosida</taxon>
        <taxon>Leucopsacidae</taxon>
        <taxon>Oopsacas</taxon>
    </lineage>
</organism>
<sequence length="335" mass="38173">MHVLVALSQQVIKQQINLFQEDWCIDMLCGLIKQANERIDRVRLTASSSIITLIHKSAIDIPYIPHINELRKIFPQDPTQLINPSESFSITVKAIKLDTYRKSVLSGLVISIGGVSESVIRAASSSLLEQIKEVSQDQELLDRFTVSLTEVYNDCIKQPRLLVPFLKLTDSLLTNACFEEYRGDPGSFPDQLFTYTQSCTKKTKDVKRVLASIDVFCGLLQFQGQVQTKVLSHMMDLLCHPIFPRARKIAAEQLYLTLITYEELMSPDVVDEVNQILSDTLWNILEDRDLTQPRDRLCELFNLPIPAPRTPANVKESGIQKPQDFTFNEFVQRPF</sequence>
<dbReference type="PANTHER" id="PTHR12658">
    <property type="entry name" value="BETA-TUBULIN COFACTOR D"/>
    <property type="match status" value="1"/>
</dbReference>
<dbReference type="GO" id="GO:0070830">
    <property type="term" value="P:bicellular tight junction assembly"/>
    <property type="evidence" value="ECO:0007669"/>
    <property type="project" value="TreeGrafter"/>
</dbReference>
<accession>A0AAV7KHC0</accession>
<proteinExistence type="predicted"/>
<dbReference type="GO" id="GO:0048487">
    <property type="term" value="F:beta-tubulin binding"/>
    <property type="evidence" value="ECO:0007669"/>
    <property type="project" value="InterPro"/>
</dbReference>
<dbReference type="GO" id="GO:0000226">
    <property type="term" value="P:microtubule cytoskeleton organization"/>
    <property type="evidence" value="ECO:0007669"/>
    <property type="project" value="TreeGrafter"/>
</dbReference>
<dbReference type="GO" id="GO:0007021">
    <property type="term" value="P:tubulin complex assembly"/>
    <property type="evidence" value="ECO:0007669"/>
    <property type="project" value="InterPro"/>
</dbReference>
<dbReference type="InterPro" id="IPR022577">
    <property type="entry name" value="TBCD_C"/>
</dbReference>
<dbReference type="GO" id="GO:0005096">
    <property type="term" value="F:GTPase activator activity"/>
    <property type="evidence" value="ECO:0007669"/>
    <property type="project" value="InterPro"/>
</dbReference>
<feature type="domain" description="Tubulin-folding cofactor D C-terminal" evidence="1">
    <location>
        <begin position="26"/>
        <end position="208"/>
    </location>
</feature>
<dbReference type="GO" id="GO:0034333">
    <property type="term" value="P:adherens junction assembly"/>
    <property type="evidence" value="ECO:0007669"/>
    <property type="project" value="TreeGrafter"/>
</dbReference>
<dbReference type="Proteomes" id="UP001165289">
    <property type="component" value="Unassembled WGS sequence"/>
</dbReference>
<gene>
    <name evidence="2" type="ORF">LOD99_14426</name>
</gene>
<comment type="caution">
    <text evidence="2">The sequence shown here is derived from an EMBL/GenBank/DDBJ whole genome shotgun (WGS) entry which is preliminary data.</text>
</comment>
<evidence type="ECO:0000313" key="2">
    <source>
        <dbReference type="EMBL" id="KAI6660085.1"/>
    </source>
</evidence>
<dbReference type="GO" id="GO:0016328">
    <property type="term" value="C:lateral plasma membrane"/>
    <property type="evidence" value="ECO:0007669"/>
    <property type="project" value="TreeGrafter"/>
</dbReference>
<reference evidence="2 3" key="1">
    <citation type="journal article" date="2023" name="BMC Biol.">
        <title>The compact genome of the sponge Oopsacas minuta (Hexactinellida) is lacking key metazoan core genes.</title>
        <authorList>
            <person name="Santini S."/>
            <person name="Schenkelaars Q."/>
            <person name="Jourda C."/>
            <person name="Duchesne M."/>
            <person name="Belahbib H."/>
            <person name="Rocher C."/>
            <person name="Selva M."/>
            <person name="Riesgo A."/>
            <person name="Vervoort M."/>
            <person name="Leys S.P."/>
            <person name="Kodjabachian L."/>
            <person name="Le Bivic A."/>
            <person name="Borchiellini C."/>
            <person name="Claverie J.M."/>
            <person name="Renard E."/>
        </authorList>
    </citation>
    <scope>NUCLEOTIDE SEQUENCE [LARGE SCALE GENOMIC DNA]</scope>
    <source>
        <strain evidence="2">SPO-2</strain>
    </source>
</reference>